<accession>A0ACC0NQ99</accession>
<evidence type="ECO:0000313" key="2">
    <source>
        <dbReference type="Proteomes" id="UP001062846"/>
    </source>
</evidence>
<reference evidence="1" key="1">
    <citation type="submission" date="2022-02" db="EMBL/GenBank/DDBJ databases">
        <title>Plant Genome Project.</title>
        <authorList>
            <person name="Zhang R.-G."/>
        </authorList>
    </citation>
    <scope>NUCLEOTIDE SEQUENCE</scope>
    <source>
        <strain evidence="1">AT1</strain>
    </source>
</reference>
<dbReference type="Proteomes" id="UP001062846">
    <property type="component" value="Chromosome 5"/>
</dbReference>
<proteinExistence type="predicted"/>
<name>A0ACC0NQ99_RHOML</name>
<sequence length="91" mass="10247">MQEVAQDAQVIGFDLGWLSAWSTALRAAGERVTLRPKLQRLSTQLEFARQHLADLEARFAQVSEYDASLATAALNLEDPDREELVFADWLD</sequence>
<dbReference type="EMBL" id="CM046392">
    <property type="protein sequence ID" value="KAI8555547.1"/>
    <property type="molecule type" value="Genomic_DNA"/>
</dbReference>
<protein>
    <submittedName>
        <fullName evidence="1">Uncharacterized protein</fullName>
    </submittedName>
</protein>
<evidence type="ECO:0000313" key="1">
    <source>
        <dbReference type="EMBL" id="KAI8555547.1"/>
    </source>
</evidence>
<keyword evidence="2" id="KW-1185">Reference proteome</keyword>
<gene>
    <name evidence="1" type="ORF">RHMOL_Rhmol05G0180700</name>
</gene>
<comment type="caution">
    <text evidence="1">The sequence shown here is derived from an EMBL/GenBank/DDBJ whole genome shotgun (WGS) entry which is preliminary data.</text>
</comment>
<organism evidence="1 2">
    <name type="scientific">Rhododendron molle</name>
    <name type="common">Chinese azalea</name>
    <name type="synonym">Azalea mollis</name>
    <dbReference type="NCBI Taxonomy" id="49168"/>
    <lineage>
        <taxon>Eukaryota</taxon>
        <taxon>Viridiplantae</taxon>
        <taxon>Streptophyta</taxon>
        <taxon>Embryophyta</taxon>
        <taxon>Tracheophyta</taxon>
        <taxon>Spermatophyta</taxon>
        <taxon>Magnoliopsida</taxon>
        <taxon>eudicotyledons</taxon>
        <taxon>Gunneridae</taxon>
        <taxon>Pentapetalae</taxon>
        <taxon>asterids</taxon>
        <taxon>Ericales</taxon>
        <taxon>Ericaceae</taxon>
        <taxon>Ericoideae</taxon>
        <taxon>Rhodoreae</taxon>
        <taxon>Rhododendron</taxon>
    </lineage>
</organism>